<dbReference type="SUPFAM" id="SSF55681">
    <property type="entry name" value="Class II aaRS and biotin synthetases"/>
    <property type="match status" value="1"/>
</dbReference>
<dbReference type="Pfam" id="PF03483">
    <property type="entry name" value="B3_4"/>
    <property type="match status" value="1"/>
</dbReference>
<dbReference type="InterPro" id="IPR041616">
    <property type="entry name" value="PheRS_beta_core"/>
</dbReference>
<evidence type="ECO:0000256" key="6">
    <source>
        <dbReference type="ARBA" id="ARBA00022840"/>
    </source>
</evidence>
<dbReference type="SMART" id="SM00896">
    <property type="entry name" value="FDX-ACB"/>
    <property type="match status" value="1"/>
</dbReference>
<dbReference type="GO" id="GO:0000287">
    <property type="term" value="F:magnesium ion binding"/>
    <property type="evidence" value="ECO:0007669"/>
    <property type="project" value="InterPro"/>
</dbReference>
<reference evidence="12" key="1">
    <citation type="journal article" date="2019" name="Phycologia">
        <title>Chloroplast and mitochondrial genomes of Balbiania investiens (Balbianiales, Nemaliophycidae).</title>
        <authorList>
            <person name="Evans J.R."/>
            <person name="StAmour N."/>
            <person name="Verbruggen H."/>
            <person name="Salomaki E.D."/>
            <person name="Vis M.L."/>
        </authorList>
    </citation>
    <scope>NUCLEOTIDE SEQUENCE</scope>
</reference>
<dbReference type="GO" id="GO:0003723">
    <property type="term" value="F:RNA binding"/>
    <property type="evidence" value="ECO:0007669"/>
    <property type="project" value="InterPro"/>
</dbReference>
<geneLocation type="plastid" evidence="12"/>
<dbReference type="GeneID" id="40138470"/>
<proteinExistence type="predicted"/>
<protein>
    <recommendedName>
        <fullName evidence="2">phenylalanine--tRNA ligase</fullName>
        <ecNumber evidence="2">6.1.1.20</ecNumber>
    </recommendedName>
</protein>
<keyword evidence="5" id="KW-0547">Nucleotide-binding</keyword>
<dbReference type="PROSITE" id="PS51483">
    <property type="entry name" value="B5"/>
    <property type="match status" value="1"/>
</dbReference>
<organism evidence="12">
    <name type="scientific">Acrochaetium secundatum</name>
    <dbReference type="NCBI Taxonomy" id="209631"/>
    <lineage>
        <taxon>Eukaryota</taxon>
        <taxon>Rhodophyta</taxon>
        <taxon>Florideophyceae</taxon>
        <taxon>Nemaliophycidae</taxon>
        <taxon>Acrochaetiales</taxon>
        <taxon>Acrochaetiaceae</taxon>
        <taxon>Acrochaetium</taxon>
    </lineage>
</organism>
<evidence type="ECO:0000256" key="8">
    <source>
        <dbReference type="ARBA" id="ARBA00022917"/>
    </source>
</evidence>
<keyword evidence="4" id="KW-0479">Metal-binding</keyword>
<dbReference type="AlphaFoldDB" id="A0A4D6BJY2"/>
<dbReference type="InterPro" id="IPR009061">
    <property type="entry name" value="DNA-bd_dom_put_sf"/>
</dbReference>
<gene>
    <name evidence="12" type="primary">syfB</name>
</gene>
<dbReference type="Gene3D" id="3.30.930.10">
    <property type="entry name" value="Bira Bifunctional Protein, Domain 2"/>
    <property type="match status" value="1"/>
</dbReference>
<dbReference type="GO" id="GO:0009328">
    <property type="term" value="C:phenylalanine-tRNA ligase complex"/>
    <property type="evidence" value="ECO:0007669"/>
    <property type="project" value="TreeGrafter"/>
</dbReference>
<keyword evidence="12" id="KW-0934">Plastid</keyword>
<accession>A0A4D6BJY2</accession>
<dbReference type="InterPro" id="IPR036690">
    <property type="entry name" value="Fdx_antiC-bd_sf"/>
</dbReference>
<dbReference type="Pfam" id="PF03147">
    <property type="entry name" value="FDX-ACB"/>
    <property type="match status" value="1"/>
</dbReference>
<evidence type="ECO:0000256" key="5">
    <source>
        <dbReference type="ARBA" id="ARBA00022741"/>
    </source>
</evidence>
<evidence type="ECO:0000256" key="1">
    <source>
        <dbReference type="ARBA" id="ARBA00001946"/>
    </source>
</evidence>
<keyword evidence="3 12" id="KW-0436">Ligase</keyword>
<keyword evidence="6" id="KW-0067">ATP-binding</keyword>
<dbReference type="PROSITE" id="PS51447">
    <property type="entry name" value="FDX_ACB"/>
    <property type="match status" value="1"/>
</dbReference>
<evidence type="ECO:0000256" key="2">
    <source>
        <dbReference type="ARBA" id="ARBA00012814"/>
    </source>
</evidence>
<dbReference type="Pfam" id="PF17759">
    <property type="entry name" value="tRNA_synthFbeta"/>
    <property type="match status" value="1"/>
</dbReference>
<dbReference type="InterPro" id="IPR005147">
    <property type="entry name" value="tRNA_synthase_B5-dom"/>
</dbReference>
<keyword evidence="9" id="KW-0030">Aminoacyl-tRNA synthetase</keyword>
<evidence type="ECO:0000313" key="12">
    <source>
        <dbReference type="EMBL" id="QBX88366.1"/>
    </source>
</evidence>
<dbReference type="InterPro" id="IPR045060">
    <property type="entry name" value="Phe-tRNA-ligase_IIc_bsu"/>
</dbReference>
<dbReference type="EC" id="6.1.1.20" evidence="2"/>
<sequence>MNISWEWLTELVDLSNIKPEDVAEKLTLAGLEVDNISYNGSKGIILEISTTANREDALSIIGIAREISAVLDRPLILFKNKLPLKIHHQKISKNNKNHTYSIRGSITNITITHTPEWLKRRLKINNIEPINVLKDIQNFIYLKWAQHIDFFDSDSLGLNSSDKLDTSLKTGFRIRQEQLLKKNSQFITKNKLQNTTIHSSKNRIALARISTPAEYIATPKTTNLLLQVSKFNSPVVDSAAEVLNLYTQNIHSDKKNQKTIDLLDAYHECIFLITCLCFGSIQNTTYIHKNNYIYPYIKLPTQDIIFTLGSDFITSDNDLTSIQNISINILKKLRFIIWKEKQYLIIETPLDRFKDVSRGIDIIEEISRIHGFNKFTGTIPDCKKYGLKRIHHHRIIHIRSILRTVGLSEVIHSSLVERKYIEPIICNPVIKECHAIRSSLINSIINTYAYNLQQCNSPIEIFEIGRVFKYKNSQYEEAIHLCGMIGKGNNIRSKWQDNLRGLSWFEAKGIMEEIFERIGTRILWKPLDLSLDLYKEFEPYFFTASTSVLYCQNQIIGLFGTIKTPKFKLSVYDENVYGFEIFIDKMNYQLANTNYFKSYPKYPAVTRDVTVTIPCNISFHTVINEIQRINNPLIESVDLLNLYKNEIQYSGSKRLGFRIKYRSSSGTLTSETIENIENMLKCSISHTFTN</sequence>
<name>A0A4D6BJY2_9FLOR</name>
<dbReference type="InterPro" id="IPR020825">
    <property type="entry name" value="Phe-tRNA_synthase-like_B3/B4"/>
</dbReference>
<dbReference type="Gene3D" id="3.30.70.380">
    <property type="entry name" value="Ferrodoxin-fold anticodon-binding domain"/>
    <property type="match status" value="1"/>
</dbReference>
<dbReference type="SUPFAM" id="SSF56037">
    <property type="entry name" value="PheT/TilS domain"/>
    <property type="match status" value="1"/>
</dbReference>
<dbReference type="InterPro" id="IPR005121">
    <property type="entry name" value="Fdx_antiC-bd"/>
</dbReference>
<evidence type="ECO:0000256" key="4">
    <source>
        <dbReference type="ARBA" id="ARBA00022723"/>
    </source>
</evidence>
<dbReference type="RefSeq" id="YP_009628583.1">
    <property type="nucleotide sequence ID" value="NC_042170.1"/>
</dbReference>
<keyword evidence="8" id="KW-0648">Protein biosynthesis</keyword>
<dbReference type="SUPFAM" id="SSF46955">
    <property type="entry name" value="Putative DNA-binding domain"/>
    <property type="match status" value="2"/>
</dbReference>
<keyword evidence="7" id="KW-0460">Magnesium</keyword>
<evidence type="ECO:0000259" key="11">
    <source>
        <dbReference type="PROSITE" id="PS51483"/>
    </source>
</evidence>
<dbReference type="Gene3D" id="3.30.56.10">
    <property type="match status" value="2"/>
</dbReference>
<evidence type="ECO:0000256" key="7">
    <source>
        <dbReference type="ARBA" id="ARBA00022842"/>
    </source>
</evidence>
<feature type="domain" description="FDX-ACB" evidence="10">
    <location>
        <begin position="600"/>
        <end position="690"/>
    </location>
</feature>
<feature type="domain" description="B5" evidence="11">
    <location>
        <begin position="292"/>
        <end position="377"/>
    </location>
</feature>
<dbReference type="GO" id="GO:0004826">
    <property type="term" value="F:phenylalanine-tRNA ligase activity"/>
    <property type="evidence" value="ECO:0007669"/>
    <property type="project" value="UniProtKB-EC"/>
</dbReference>
<dbReference type="InterPro" id="IPR005146">
    <property type="entry name" value="B3/B4_tRNA-bd"/>
</dbReference>
<dbReference type="GO" id="GO:0005524">
    <property type="term" value="F:ATP binding"/>
    <property type="evidence" value="ECO:0007669"/>
    <property type="project" value="UniProtKB-KW"/>
</dbReference>
<dbReference type="InterPro" id="IPR045864">
    <property type="entry name" value="aa-tRNA-synth_II/BPL/LPL"/>
</dbReference>
<dbReference type="SUPFAM" id="SSF54991">
    <property type="entry name" value="Anticodon-binding domain of PheRS"/>
    <property type="match status" value="1"/>
</dbReference>
<dbReference type="SMART" id="SM00873">
    <property type="entry name" value="B3_4"/>
    <property type="match status" value="1"/>
</dbReference>
<evidence type="ECO:0000259" key="10">
    <source>
        <dbReference type="PROSITE" id="PS51447"/>
    </source>
</evidence>
<evidence type="ECO:0000256" key="9">
    <source>
        <dbReference type="ARBA" id="ARBA00023146"/>
    </source>
</evidence>
<dbReference type="PANTHER" id="PTHR10947">
    <property type="entry name" value="PHENYLALANYL-TRNA SYNTHETASE BETA CHAIN AND LEUCINE-RICH REPEAT-CONTAINING PROTEIN 47"/>
    <property type="match status" value="1"/>
</dbReference>
<dbReference type="Gene3D" id="3.50.40.10">
    <property type="entry name" value="Phenylalanyl-trna Synthetase, Chain B, domain 3"/>
    <property type="match status" value="1"/>
</dbReference>
<comment type="cofactor">
    <cofactor evidence="1">
        <name>Mg(2+)</name>
        <dbReference type="ChEBI" id="CHEBI:18420"/>
    </cofactor>
</comment>
<dbReference type="GO" id="GO:0006432">
    <property type="term" value="P:phenylalanyl-tRNA aminoacylation"/>
    <property type="evidence" value="ECO:0007669"/>
    <property type="project" value="InterPro"/>
</dbReference>
<evidence type="ECO:0000256" key="3">
    <source>
        <dbReference type="ARBA" id="ARBA00022598"/>
    </source>
</evidence>
<dbReference type="PANTHER" id="PTHR10947:SF0">
    <property type="entry name" value="PHENYLALANINE--TRNA LIGASE BETA SUBUNIT"/>
    <property type="match status" value="1"/>
</dbReference>
<dbReference type="EMBL" id="MH026107">
    <property type="protein sequence ID" value="QBX88366.1"/>
    <property type="molecule type" value="Genomic_DNA"/>
</dbReference>